<evidence type="ECO:0000256" key="1">
    <source>
        <dbReference type="SAM" id="MobiDB-lite"/>
    </source>
</evidence>
<dbReference type="Proteomes" id="UP001412239">
    <property type="component" value="Unassembled WGS sequence"/>
</dbReference>
<evidence type="ECO:0008006" key="4">
    <source>
        <dbReference type="Google" id="ProtNLM"/>
    </source>
</evidence>
<name>A0A292PJE3_9PEZI</name>
<dbReference type="InterPro" id="IPR036397">
    <property type="entry name" value="RNaseH_sf"/>
</dbReference>
<reference evidence="2" key="1">
    <citation type="submission" date="2015-10" db="EMBL/GenBank/DDBJ databases">
        <authorList>
            <person name="Regsiter A."/>
            <person name="william w."/>
        </authorList>
    </citation>
    <scope>NUCLEOTIDE SEQUENCE</scope>
    <source>
        <strain evidence="2">Montdore</strain>
    </source>
</reference>
<accession>A0A292PJE3</accession>
<dbReference type="GO" id="GO:0003676">
    <property type="term" value="F:nucleic acid binding"/>
    <property type="evidence" value="ECO:0007669"/>
    <property type="project" value="InterPro"/>
</dbReference>
<sequence>MDPKAVGHRRPSTTVSEMKEVVPGARRRILAAPCESHHGHCIPNNDISTIPSGFSQGTFHNYPEEDKIATNIYSTLPPPYSHQLAPNPESWQRLLQISQNIYRTTPNGVRVKFADGSTQLQFPRRLYSSDISGLARREKMSLRKCTRYSASMQVTIALFRTPIRYPQGGHPTHDNVHSSPPNAKLHQGRNTLIVQCAVLAPMGGGIYFGPDSRFNRYHNQGKPSKNGLLGAELETVKHSIIVAQDIATKLSKAIRSANFTKIVIATPSEMLVRGMTEFLSHWRRMNWRGLDALFFPGVEVNKQRWEALDQIIGQAMEDGLEVDLWLVPEEEVSGATDLIREWRGSLASKVQNPPKGTRESTLVSKEGSENLEK</sequence>
<dbReference type="Gene3D" id="3.30.420.10">
    <property type="entry name" value="Ribonuclease H-like superfamily/Ribonuclease H"/>
    <property type="match status" value="1"/>
</dbReference>
<feature type="region of interest" description="Disordered" evidence="1">
    <location>
        <begin position="348"/>
        <end position="373"/>
    </location>
</feature>
<evidence type="ECO:0000313" key="2">
    <source>
        <dbReference type="EMBL" id="CUS07596.1"/>
    </source>
</evidence>
<dbReference type="AlphaFoldDB" id="A0A292PJE3"/>
<organism evidence="2 3">
    <name type="scientific">Tuber aestivum</name>
    <name type="common">summer truffle</name>
    <dbReference type="NCBI Taxonomy" id="59557"/>
    <lineage>
        <taxon>Eukaryota</taxon>
        <taxon>Fungi</taxon>
        <taxon>Dikarya</taxon>
        <taxon>Ascomycota</taxon>
        <taxon>Pezizomycotina</taxon>
        <taxon>Pezizomycetes</taxon>
        <taxon>Pezizales</taxon>
        <taxon>Tuberaceae</taxon>
        <taxon>Tuber</taxon>
    </lineage>
</organism>
<proteinExistence type="predicted"/>
<gene>
    <name evidence="2" type="ORF">GSTUAT00008312001</name>
</gene>
<evidence type="ECO:0000313" key="3">
    <source>
        <dbReference type="Proteomes" id="UP001412239"/>
    </source>
</evidence>
<protein>
    <recommendedName>
        <fullName evidence="4">RNase H type-1 domain-containing protein</fullName>
    </recommendedName>
</protein>
<keyword evidence="3" id="KW-1185">Reference proteome</keyword>
<dbReference type="EMBL" id="LN891193">
    <property type="protein sequence ID" value="CUS07596.1"/>
    <property type="molecule type" value="Genomic_DNA"/>
</dbReference>